<reference evidence="3 4" key="1">
    <citation type="submission" date="2020-01" db="EMBL/GenBank/DDBJ databases">
        <authorList>
            <consortium name="DOE Joint Genome Institute"/>
            <person name="Haridas S."/>
            <person name="Albert R."/>
            <person name="Binder M."/>
            <person name="Bloem J."/>
            <person name="Labutti K."/>
            <person name="Salamov A."/>
            <person name="Andreopoulos B."/>
            <person name="Baker S.E."/>
            <person name="Barry K."/>
            <person name="Bills G."/>
            <person name="Bluhm B.H."/>
            <person name="Cannon C."/>
            <person name="Castanera R."/>
            <person name="Culley D.E."/>
            <person name="Daum C."/>
            <person name="Ezra D."/>
            <person name="Gonzalez J.B."/>
            <person name="Henrissat B."/>
            <person name="Kuo A."/>
            <person name="Liang C."/>
            <person name="Lipzen A."/>
            <person name="Lutzoni F."/>
            <person name="Magnuson J."/>
            <person name="Mondo S."/>
            <person name="Nolan M."/>
            <person name="Ohm R."/>
            <person name="Pangilinan J."/>
            <person name="Park H.-J.H."/>
            <person name="Ramirez L."/>
            <person name="Alfaro M."/>
            <person name="Sun H."/>
            <person name="Tritt A."/>
            <person name="Yoshinaga Y."/>
            <person name="Zwiers L.-H.L."/>
            <person name="Turgeon B.G."/>
            <person name="Goodwin S.B."/>
            <person name="Spatafora J.W."/>
            <person name="Crous P.W."/>
            <person name="Grigoriev I.V."/>
        </authorList>
    </citation>
    <scope>NUCLEOTIDE SEQUENCE [LARGE SCALE GENOMIC DNA]</scope>
    <source>
        <strain evidence="3 4">CBS 611.86</strain>
    </source>
</reference>
<dbReference type="SFLD" id="SFLDG01129">
    <property type="entry name" value="C1.5:_HAD__Beta-PGM__Phosphata"/>
    <property type="match status" value="1"/>
</dbReference>
<dbReference type="InterPro" id="IPR023198">
    <property type="entry name" value="PGP-like_dom2"/>
</dbReference>
<dbReference type="OrthoDB" id="40579at2759"/>
<evidence type="ECO:0000313" key="4">
    <source>
        <dbReference type="Proteomes" id="UP000481861"/>
    </source>
</evidence>
<dbReference type="InterPro" id="IPR051540">
    <property type="entry name" value="S-2-haloacid_dehalogenase"/>
</dbReference>
<proteinExistence type="inferred from homology"/>
<protein>
    <submittedName>
        <fullName evidence="3">HAD-like domain-containing protein</fullName>
    </submittedName>
</protein>
<dbReference type="SUPFAM" id="SSF56784">
    <property type="entry name" value="HAD-like"/>
    <property type="match status" value="1"/>
</dbReference>
<dbReference type="Gene3D" id="1.10.150.240">
    <property type="entry name" value="Putative phosphatase, domain 2"/>
    <property type="match status" value="1"/>
</dbReference>
<dbReference type="InterPro" id="IPR036412">
    <property type="entry name" value="HAD-like_sf"/>
</dbReference>
<gene>
    <name evidence="3" type="ORF">BDV95DRAFT_625906</name>
</gene>
<evidence type="ECO:0000256" key="1">
    <source>
        <dbReference type="ARBA" id="ARBA00008106"/>
    </source>
</evidence>
<dbReference type="GO" id="GO:0016791">
    <property type="term" value="F:phosphatase activity"/>
    <property type="evidence" value="ECO:0007669"/>
    <property type="project" value="UniProtKB-ARBA"/>
</dbReference>
<sequence>MALQTPPRALLFDVFGTCVDWRATVTQAFYDQARVALNSATVSLATSVRIRAGDMTISQWEELAQQWRNSYKAFTAKVAADPSIPWKSIDEHHLESLKQIITERKLDGLWDDEELRALSLVWHHLEPWPDTSRGIALLNKLFYTVTLSNGNSSLLSDLTKHAGMEFTHVFSAEHFGSYKPSPKVYSGAIERLGVQPKDCAMVAAHLDDLKAAKAQGMQVIYVERPLEEDWGSDEVESARQWVDLWIEREGSNGFVTLAEKLGVKVDETIPLRRTSSTA</sequence>
<dbReference type="PRINTS" id="PR00413">
    <property type="entry name" value="HADHALOGNASE"/>
</dbReference>
<name>A0A7C8MEY4_9PLEO</name>
<evidence type="ECO:0000313" key="3">
    <source>
        <dbReference type="EMBL" id="KAF2876758.1"/>
    </source>
</evidence>
<dbReference type="NCBIfam" id="TIGR01428">
    <property type="entry name" value="HAD_type_II"/>
    <property type="match status" value="1"/>
</dbReference>
<comment type="caution">
    <text evidence="3">The sequence shown here is derived from an EMBL/GenBank/DDBJ whole genome shotgun (WGS) entry which is preliminary data.</text>
</comment>
<dbReference type="EMBL" id="JAADJZ010000003">
    <property type="protein sequence ID" value="KAF2876758.1"/>
    <property type="molecule type" value="Genomic_DNA"/>
</dbReference>
<keyword evidence="4" id="KW-1185">Reference proteome</keyword>
<dbReference type="PANTHER" id="PTHR43316">
    <property type="entry name" value="HYDROLASE, HALOACID DELAHOGENASE-RELATED"/>
    <property type="match status" value="1"/>
</dbReference>
<dbReference type="Pfam" id="PF00702">
    <property type="entry name" value="Hydrolase"/>
    <property type="match status" value="1"/>
</dbReference>
<dbReference type="InterPro" id="IPR006328">
    <property type="entry name" value="2-HAD"/>
</dbReference>
<dbReference type="AlphaFoldDB" id="A0A7C8MEY4"/>
<organism evidence="3 4">
    <name type="scientific">Massariosphaeria phaeospora</name>
    <dbReference type="NCBI Taxonomy" id="100035"/>
    <lineage>
        <taxon>Eukaryota</taxon>
        <taxon>Fungi</taxon>
        <taxon>Dikarya</taxon>
        <taxon>Ascomycota</taxon>
        <taxon>Pezizomycotina</taxon>
        <taxon>Dothideomycetes</taxon>
        <taxon>Pleosporomycetidae</taxon>
        <taxon>Pleosporales</taxon>
        <taxon>Pleosporales incertae sedis</taxon>
        <taxon>Massariosphaeria</taxon>
    </lineage>
</organism>
<dbReference type="SFLD" id="SFLDS00003">
    <property type="entry name" value="Haloacid_Dehalogenase"/>
    <property type="match status" value="1"/>
</dbReference>
<dbReference type="InterPro" id="IPR023214">
    <property type="entry name" value="HAD_sf"/>
</dbReference>
<evidence type="ECO:0000256" key="2">
    <source>
        <dbReference type="ARBA" id="ARBA00022801"/>
    </source>
</evidence>
<dbReference type="NCBIfam" id="TIGR01493">
    <property type="entry name" value="HAD-SF-IA-v2"/>
    <property type="match status" value="1"/>
</dbReference>
<dbReference type="PANTHER" id="PTHR43316:SF3">
    <property type="entry name" value="HALOACID DEHALOGENASE, TYPE II (AFU_ORTHOLOGUE AFUA_2G07750)-RELATED"/>
    <property type="match status" value="1"/>
</dbReference>
<keyword evidence="2" id="KW-0378">Hydrolase</keyword>
<accession>A0A7C8MEY4</accession>
<dbReference type="GO" id="GO:0019120">
    <property type="term" value="F:hydrolase activity, acting on acid halide bonds, in C-halide compounds"/>
    <property type="evidence" value="ECO:0007669"/>
    <property type="project" value="InterPro"/>
</dbReference>
<dbReference type="InterPro" id="IPR006439">
    <property type="entry name" value="HAD-SF_hydro_IA"/>
</dbReference>
<comment type="similarity">
    <text evidence="1">Belongs to the HAD-like hydrolase superfamily. S-2-haloalkanoic acid dehalogenase family.</text>
</comment>
<dbReference type="Gene3D" id="3.40.50.1000">
    <property type="entry name" value="HAD superfamily/HAD-like"/>
    <property type="match status" value="1"/>
</dbReference>
<dbReference type="Proteomes" id="UP000481861">
    <property type="component" value="Unassembled WGS sequence"/>
</dbReference>